<keyword evidence="5" id="KW-1185">Reference proteome</keyword>
<comment type="caution">
    <text evidence="4">The sequence shown here is derived from an EMBL/GenBank/DDBJ whole genome shotgun (WGS) entry which is preliminary data.</text>
</comment>
<reference evidence="4 5" key="1">
    <citation type="submission" date="2020-04" db="EMBL/GenBank/DDBJ databases">
        <title>Collinsella sp. KGMB02528 nov., an anaerobic actinobacterium isolated from human feces.</title>
        <authorList>
            <person name="Han K.-I."/>
            <person name="Eom M.K."/>
            <person name="Kim J.-S."/>
            <person name="Lee K.C."/>
            <person name="Suh M.K."/>
            <person name="Park S.-H."/>
            <person name="Lee J.H."/>
            <person name="Kang S.W."/>
            <person name="Park J.-E."/>
            <person name="Oh B.S."/>
            <person name="Yu S.Y."/>
            <person name="Choi S.-H."/>
            <person name="Lee D.H."/>
            <person name="Yoon H."/>
            <person name="Kim B.-Y."/>
            <person name="Lee J.H."/>
            <person name="Lee J.-S."/>
        </authorList>
    </citation>
    <scope>NUCLEOTIDE SEQUENCE [LARGE SCALE GENOMIC DNA]</scope>
    <source>
        <strain evidence="4 5">KGMB02528</strain>
    </source>
</reference>
<dbReference type="Proteomes" id="UP000546970">
    <property type="component" value="Unassembled WGS sequence"/>
</dbReference>
<evidence type="ECO:0000259" key="3">
    <source>
        <dbReference type="Pfam" id="PF02826"/>
    </source>
</evidence>
<organism evidence="4 5">
    <name type="scientific">Collinsella acetigenes</name>
    <dbReference type="NCBI Taxonomy" id="2713419"/>
    <lineage>
        <taxon>Bacteria</taxon>
        <taxon>Bacillati</taxon>
        <taxon>Actinomycetota</taxon>
        <taxon>Coriobacteriia</taxon>
        <taxon>Coriobacteriales</taxon>
        <taxon>Coriobacteriaceae</taxon>
        <taxon>Collinsella</taxon>
    </lineage>
</organism>
<evidence type="ECO:0000313" key="5">
    <source>
        <dbReference type="Proteomes" id="UP000546970"/>
    </source>
</evidence>
<proteinExistence type="predicted"/>
<keyword evidence="1" id="KW-0560">Oxidoreductase</keyword>
<dbReference type="SUPFAM" id="SSF52283">
    <property type="entry name" value="Formate/glycerate dehydrogenase catalytic domain-like"/>
    <property type="match status" value="1"/>
</dbReference>
<sequence length="311" mass="33122">MNVLCLLPVNETQSERLCAAVPADTVTFVDRDVVSDEQIAAADVIIGNLAPARLNAAQNLRLFQLNSAGYDKYAAPGIVPEGAIMACATGAYGQSVSEHMFAMVLAMMKRLPAYRDCQREHDWRDLGPVTTFVDAQVLVLGAGDIGTHFATLASAMGAHVTGMRRSAVEPRAPYERMATMDALYDELGRADIVFSILPSCDATRGLANEKFFAACQPGALFANGGRGDLVVASDLIAALESGHIAGAALDVTSPEPLPANDALWDAPNCFITPHVSGWYHLPITLENILDIAIENLHHLAAGEPIRNAVTL</sequence>
<evidence type="ECO:0000256" key="1">
    <source>
        <dbReference type="ARBA" id="ARBA00023002"/>
    </source>
</evidence>
<evidence type="ECO:0000256" key="2">
    <source>
        <dbReference type="ARBA" id="ARBA00023027"/>
    </source>
</evidence>
<dbReference type="EMBL" id="JABBCP010000001">
    <property type="protein sequence ID" value="NMF54958.1"/>
    <property type="molecule type" value="Genomic_DNA"/>
</dbReference>
<dbReference type="GO" id="GO:0051287">
    <property type="term" value="F:NAD binding"/>
    <property type="evidence" value="ECO:0007669"/>
    <property type="project" value="InterPro"/>
</dbReference>
<name>A0A7X9UAT3_9ACTN</name>
<dbReference type="GO" id="GO:0016491">
    <property type="term" value="F:oxidoreductase activity"/>
    <property type="evidence" value="ECO:0007669"/>
    <property type="project" value="UniProtKB-KW"/>
</dbReference>
<dbReference type="SUPFAM" id="SSF51735">
    <property type="entry name" value="NAD(P)-binding Rossmann-fold domains"/>
    <property type="match status" value="1"/>
</dbReference>
<dbReference type="InterPro" id="IPR006140">
    <property type="entry name" value="D-isomer_DH_NAD-bd"/>
</dbReference>
<dbReference type="AlphaFoldDB" id="A0A7X9UAT3"/>
<feature type="domain" description="D-isomer specific 2-hydroxyacid dehydrogenase NAD-binding" evidence="3">
    <location>
        <begin position="101"/>
        <end position="276"/>
    </location>
</feature>
<protein>
    <submittedName>
        <fullName evidence="4">D-2-hydroxyacid dehydrogenase</fullName>
    </submittedName>
</protein>
<dbReference type="RefSeq" id="WP_169276716.1">
    <property type="nucleotide sequence ID" value="NZ_JABBCP010000001.1"/>
</dbReference>
<dbReference type="PANTHER" id="PTHR43333">
    <property type="entry name" value="2-HACID_DH_C DOMAIN-CONTAINING PROTEIN"/>
    <property type="match status" value="1"/>
</dbReference>
<dbReference type="PANTHER" id="PTHR43333:SF1">
    <property type="entry name" value="D-ISOMER SPECIFIC 2-HYDROXYACID DEHYDROGENASE NAD-BINDING DOMAIN-CONTAINING PROTEIN"/>
    <property type="match status" value="1"/>
</dbReference>
<dbReference type="Gene3D" id="3.40.50.720">
    <property type="entry name" value="NAD(P)-binding Rossmann-like Domain"/>
    <property type="match status" value="2"/>
</dbReference>
<gene>
    <name evidence="4" type="ORF">HF320_01230</name>
</gene>
<evidence type="ECO:0000313" key="4">
    <source>
        <dbReference type="EMBL" id="NMF54958.1"/>
    </source>
</evidence>
<keyword evidence="2" id="KW-0520">NAD</keyword>
<dbReference type="InterPro" id="IPR036291">
    <property type="entry name" value="NAD(P)-bd_dom_sf"/>
</dbReference>
<accession>A0A7X9UAT3</accession>
<dbReference type="CDD" id="cd05300">
    <property type="entry name" value="2-Hacid_dh_1"/>
    <property type="match status" value="1"/>
</dbReference>
<dbReference type="Pfam" id="PF02826">
    <property type="entry name" value="2-Hacid_dh_C"/>
    <property type="match status" value="1"/>
</dbReference>